<name>A0AAD3R0N2_LATJO</name>
<organism evidence="1 2">
    <name type="scientific">Lates japonicus</name>
    <name type="common">Japanese lates</name>
    <dbReference type="NCBI Taxonomy" id="270547"/>
    <lineage>
        <taxon>Eukaryota</taxon>
        <taxon>Metazoa</taxon>
        <taxon>Chordata</taxon>
        <taxon>Craniata</taxon>
        <taxon>Vertebrata</taxon>
        <taxon>Euteleostomi</taxon>
        <taxon>Actinopterygii</taxon>
        <taxon>Neopterygii</taxon>
        <taxon>Teleostei</taxon>
        <taxon>Neoteleostei</taxon>
        <taxon>Acanthomorphata</taxon>
        <taxon>Carangaria</taxon>
        <taxon>Carangaria incertae sedis</taxon>
        <taxon>Centropomidae</taxon>
        <taxon>Lates</taxon>
    </lineage>
</organism>
<evidence type="ECO:0000313" key="1">
    <source>
        <dbReference type="EMBL" id="GLD52859.1"/>
    </source>
</evidence>
<reference evidence="1" key="1">
    <citation type="submission" date="2022-08" db="EMBL/GenBank/DDBJ databases">
        <title>Genome sequencing of akame (Lates japonicus).</title>
        <authorList>
            <person name="Hashiguchi Y."/>
            <person name="Takahashi H."/>
        </authorList>
    </citation>
    <scope>NUCLEOTIDE SEQUENCE</scope>
    <source>
        <strain evidence="1">Kochi</strain>
    </source>
</reference>
<dbReference type="EMBL" id="BRZM01000015">
    <property type="protein sequence ID" value="GLD52859.1"/>
    <property type="molecule type" value="Genomic_DNA"/>
</dbReference>
<dbReference type="AlphaFoldDB" id="A0AAD3R0N2"/>
<accession>A0AAD3R0N2</accession>
<keyword evidence="2" id="KW-1185">Reference proteome</keyword>
<protein>
    <submittedName>
        <fullName evidence="1">Sphingosine-1-phosphate phosphatase 2 isoform X2</fullName>
    </submittedName>
</protein>
<gene>
    <name evidence="1" type="ORF">AKAME5_000569300</name>
</gene>
<dbReference type="Proteomes" id="UP001279410">
    <property type="component" value="Unassembled WGS sequence"/>
</dbReference>
<sequence>MKDVLKLPRPRSPVVKLETRVDAEYECRPTPWLPCISFTFTGPMRIQLTSCISPIVAWYLFFLSYMPELDHYNLSAGVLRPPF</sequence>
<comment type="caution">
    <text evidence="1">The sequence shown here is derived from an EMBL/GenBank/DDBJ whole genome shotgun (WGS) entry which is preliminary data.</text>
</comment>
<proteinExistence type="predicted"/>
<evidence type="ECO:0000313" key="2">
    <source>
        <dbReference type="Proteomes" id="UP001279410"/>
    </source>
</evidence>